<dbReference type="InterPro" id="IPR004017">
    <property type="entry name" value="Cys_rich_dom"/>
</dbReference>
<dbReference type="InterPro" id="IPR017900">
    <property type="entry name" value="4Fe4S_Fe_S_CS"/>
</dbReference>
<keyword evidence="5" id="KW-0479">Metal-binding</keyword>
<keyword evidence="4 11" id="KW-0812">Transmembrane</keyword>
<dbReference type="InterPro" id="IPR023234">
    <property type="entry name" value="NarG-like_domain"/>
</dbReference>
<dbReference type="InterPro" id="IPR009051">
    <property type="entry name" value="Helical_ferredxn"/>
</dbReference>
<dbReference type="PROSITE" id="PS00198">
    <property type="entry name" value="4FE4S_FER_1"/>
    <property type="match status" value="2"/>
</dbReference>
<keyword evidence="3" id="KW-0004">4Fe-4S</keyword>
<dbReference type="GO" id="GO:0016491">
    <property type="term" value="F:oxidoreductase activity"/>
    <property type="evidence" value="ECO:0007669"/>
    <property type="project" value="UniProtKB-KW"/>
</dbReference>
<evidence type="ECO:0000313" key="13">
    <source>
        <dbReference type="EMBL" id="GFO69895.1"/>
    </source>
</evidence>
<proteinExistence type="predicted"/>
<evidence type="ECO:0000313" key="14">
    <source>
        <dbReference type="Proteomes" id="UP000587586"/>
    </source>
</evidence>
<evidence type="ECO:0000256" key="4">
    <source>
        <dbReference type="ARBA" id="ARBA00022692"/>
    </source>
</evidence>
<accession>A0A6V8NBA0</accession>
<dbReference type="PANTHER" id="PTHR43255">
    <property type="entry name" value="IRON-SULFUR-BINDING OXIDOREDUCTASE FADF-RELATED-RELATED"/>
    <property type="match status" value="1"/>
</dbReference>
<dbReference type="Gene3D" id="1.10.1060.10">
    <property type="entry name" value="Alpha-helical ferredoxin"/>
    <property type="match status" value="1"/>
</dbReference>
<feature type="transmembrane region" description="Helical" evidence="11">
    <location>
        <begin position="15"/>
        <end position="35"/>
    </location>
</feature>
<keyword evidence="10 11" id="KW-0472">Membrane</keyword>
<dbReference type="AlphaFoldDB" id="A0A6V8NBA0"/>
<dbReference type="GO" id="GO:0051539">
    <property type="term" value="F:4 iron, 4 sulfur cluster binding"/>
    <property type="evidence" value="ECO:0007669"/>
    <property type="project" value="UniProtKB-KW"/>
</dbReference>
<gene>
    <name evidence="13" type="ORF">GMLC_34740</name>
</gene>
<comment type="caution">
    <text evidence="13">The sequence shown here is derived from an EMBL/GenBank/DDBJ whole genome shotgun (WGS) entry which is preliminary data.</text>
</comment>
<sequence>MEATREIYWNVGHGVVLPMYLFTAVCFAIFAYGFYQRFPMYRLGKELNRLDQLPKRIYLYLRGVFTQSKVLRIPEPGTYHGLFFWGFFLLFIGTLLIMVQADFSDPLMGIRFLKGTFYKGYSLVLDIAGIVAIVMLAGLAVRRFVKPPEGLETIIDDYLIHVLLFAILVTGFFIEAARMAVTEVKVNPDLARFSPIGLFLAGSFAGQSAATVEQTHRILWWVHFFLAISFIAAIPFTKLRHIFTTSTNYLLVDLRTKGSITTLDLEDENAEQFGVAKVTDLAWKDVFDADACTTCKRCQDRCPAYATGKPLSPMKVIHQVGHLAQTDPAGSLVKEVTEEVLWDCTTCRACQDICPADIEHVNKILDMRRSLSLMDGAFPGDEVRTAINHLEVNGNPFGSAYATRGDWTAGLDVKIMAEDSDVDVLYFVGCYASFDKRNRNVARNFVTILNAAGIKVGILGKEEKCCGEPPRKLGNEYLYQSTANENIERIRHYGVKRIVTTCPHCYNTLLRDYRDLGLESDFTVEHHSTLIQELLEQKRIALKPESFLFTYHDSCYIGRYMDIFDQPRSVLDACGGSLAEMEAARKDSFCCGAGGGRILAEEKIGTRINVARVKMAKEAGAPLLVSNCPFCLTMFEDGIKTGGLEGEMASRDLAEIVAERLV</sequence>
<evidence type="ECO:0000259" key="12">
    <source>
        <dbReference type="PROSITE" id="PS51379"/>
    </source>
</evidence>
<evidence type="ECO:0000256" key="1">
    <source>
        <dbReference type="ARBA" id="ARBA00004651"/>
    </source>
</evidence>
<dbReference type="InterPro" id="IPR051460">
    <property type="entry name" value="HdrC_iron-sulfur_subunit"/>
</dbReference>
<dbReference type="Pfam" id="PF13237">
    <property type="entry name" value="Fer4_10"/>
    <property type="match status" value="1"/>
</dbReference>
<dbReference type="Proteomes" id="UP000587586">
    <property type="component" value="Unassembled WGS sequence"/>
</dbReference>
<organism evidence="13 14">
    <name type="scientific">Geomonas limicola</name>
    <dbReference type="NCBI Taxonomy" id="2740186"/>
    <lineage>
        <taxon>Bacteria</taxon>
        <taxon>Pseudomonadati</taxon>
        <taxon>Thermodesulfobacteriota</taxon>
        <taxon>Desulfuromonadia</taxon>
        <taxon>Geobacterales</taxon>
        <taxon>Geobacteraceae</taxon>
        <taxon>Geomonas</taxon>
    </lineage>
</organism>
<dbReference type="InterPro" id="IPR036197">
    <property type="entry name" value="NarG-like_sf"/>
</dbReference>
<dbReference type="RefSeq" id="WP_183362469.1">
    <property type="nucleotide sequence ID" value="NZ_BLXZ01000007.1"/>
</dbReference>
<dbReference type="GO" id="GO:0046872">
    <property type="term" value="F:metal ion binding"/>
    <property type="evidence" value="ECO:0007669"/>
    <property type="project" value="UniProtKB-KW"/>
</dbReference>
<evidence type="ECO:0000256" key="3">
    <source>
        <dbReference type="ARBA" id="ARBA00022485"/>
    </source>
</evidence>
<keyword evidence="9" id="KW-0411">Iron-sulfur</keyword>
<evidence type="ECO:0000256" key="10">
    <source>
        <dbReference type="ARBA" id="ARBA00023136"/>
    </source>
</evidence>
<reference evidence="14" key="1">
    <citation type="submission" date="2020-06" db="EMBL/GenBank/DDBJ databases">
        <title>Draft genomic sequecing of Geomonas sp. Red745.</title>
        <authorList>
            <person name="Itoh H."/>
            <person name="Xu Z.X."/>
            <person name="Ushijima N."/>
            <person name="Masuda Y."/>
            <person name="Shiratori Y."/>
            <person name="Senoo K."/>
        </authorList>
    </citation>
    <scope>NUCLEOTIDE SEQUENCE [LARGE SCALE GENOMIC DNA]</scope>
    <source>
        <strain evidence="14">Red745</strain>
    </source>
</reference>
<dbReference type="GO" id="GO:0005886">
    <property type="term" value="C:plasma membrane"/>
    <property type="evidence" value="ECO:0007669"/>
    <property type="project" value="UniProtKB-SubCell"/>
</dbReference>
<feature type="domain" description="4Fe-4S ferredoxin-type" evidence="12">
    <location>
        <begin position="336"/>
        <end position="364"/>
    </location>
</feature>
<dbReference type="EMBL" id="BLXZ01000007">
    <property type="protein sequence ID" value="GFO69895.1"/>
    <property type="molecule type" value="Genomic_DNA"/>
</dbReference>
<name>A0A6V8NBA0_9BACT</name>
<dbReference type="PROSITE" id="PS51379">
    <property type="entry name" value="4FE4S_FER_2"/>
    <property type="match status" value="2"/>
</dbReference>
<keyword evidence="8" id="KW-0408">Iron</keyword>
<protein>
    <submittedName>
        <fullName evidence="13">Electron transporter</fullName>
    </submittedName>
</protein>
<keyword evidence="6 11" id="KW-1133">Transmembrane helix</keyword>
<keyword evidence="2" id="KW-1003">Cell membrane</keyword>
<feature type="transmembrane region" description="Helical" evidence="11">
    <location>
        <begin position="162"/>
        <end position="181"/>
    </location>
</feature>
<dbReference type="SUPFAM" id="SSF103501">
    <property type="entry name" value="Respiratory nitrate reductase 1 gamma chain"/>
    <property type="match status" value="1"/>
</dbReference>
<evidence type="ECO:0000256" key="2">
    <source>
        <dbReference type="ARBA" id="ARBA00022475"/>
    </source>
</evidence>
<keyword evidence="14" id="KW-1185">Reference proteome</keyword>
<feature type="transmembrane region" description="Helical" evidence="11">
    <location>
        <begin position="193"/>
        <end position="211"/>
    </location>
</feature>
<evidence type="ECO:0000256" key="6">
    <source>
        <dbReference type="ARBA" id="ARBA00022989"/>
    </source>
</evidence>
<evidence type="ECO:0000256" key="9">
    <source>
        <dbReference type="ARBA" id="ARBA00023014"/>
    </source>
</evidence>
<keyword evidence="7" id="KW-0560">Oxidoreductase</keyword>
<dbReference type="SUPFAM" id="SSF46548">
    <property type="entry name" value="alpha-helical ferredoxin"/>
    <property type="match status" value="1"/>
</dbReference>
<dbReference type="Gene3D" id="1.20.950.20">
    <property type="entry name" value="Transmembrane di-heme cytochromes, Chain C"/>
    <property type="match status" value="1"/>
</dbReference>
<comment type="subcellular location">
    <subcellularLocation>
        <location evidence="1">Cell membrane</location>
        <topology evidence="1">Multi-pass membrane protein</topology>
    </subcellularLocation>
</comment>
<dbReference type="Pfam" id="PF02754">
    <property type="entry name" value="CCG"/>
    <property type="match status" value="2"/>
</dbReference>
<evidence type="ECO:0000256" key="5">
    <source>
        <dbReference type="ARBA" id="ARBA00022723"/>
    </source>
</evidence>
<dbReference type="InterPro" id="IPR017896">
    <property type="entry name" value="4Fe4S_Fe-S-bd"/>
</dbReference>
<feature type="transmembrane region" description="Helical" evidence="11">
    <location>
        <begin position="82"/>
        <end position="101"/>
    </location>
</feature>
<feature type="transmembrane region" description="Helical" evidence="11">
    <location>
        <begin position="218"/>
        <end position="236"/>
    </location>
</feature>
<evidence type="ECO:0000256" key="7">
    <source>
        <dbReference type="ARBA" id="ARBA00023002"/>
    </source>
</evidence>
<evidence type="ECO:0000256" key="11">
    <source>
        <dbReference type="SAM" id="Phobius"/>
    </source>
</evidence>
<evidence type="ECO:0000256" key="8">
    <source>
        <dbReference type="ARBA" id="ARBA00023004"/>
    </source>
</evidence>
<dbReference type="PANTHER" id="PTHR43255:SF1">
    <property type="entry name" value="IRON-SULFUR-BINDING OXIDOREDUCTASE FADF-RELATED"/>
    <property type="match status" value="1"/>
</dbReference>
<feature type="transmembrane region" description="Helical" evidence="11">
    <location>
        <begin position="121"/>
        <end position="141"/>
    </location>
</feature>
<dbReference type="Pfam" id="PF02665">
    <property type="entry name" value="Nitrate_red_gam"/>
    <property type="match status" value="1"/>
</dbReference>
<feature type="domain" description="4Fe-4S ferredoxin-type" evidence="12">
    <location>
        <begin position="283"/>
        <end position="312"/>
    </location>
</feature>